<gene>
    <name evidence="2" type="ORF">FP2506_00250</name>
</gene>
<evidence type="ECO:0000313" key="3">
    <source>
        <dbReference type="Proteomes" id="UP000004310"/>
    </source>
</evidence>
<keyword evidence="3" id="KW-1185">Reference proteome</keyword>
<sequence length="40" mass="4488">MDDHMSGMGAWMPLGMGLWGILWIVLVVLAMAALVKFLRR</sequence>
<dbReference type="EMBL" id="AATP01000012">
    <property type="protein sequence ID" value="EAU39798.1"/>
    <property type="molecule type" value="Genomic_DNA"/>
</dbReference>
<evidence type="ECO:0000313" key="2">
    <source>
        <dbReference type="EMBL" id="EAU39798.1"/>
    </source>
</evidence>
<dbReference type="AlphaFoldDB" id="Q0FXT5"/>
<proteinExistence type="predicted"/>
<accession>Q0FXT5</accession>
<name>Q0FXT5_9HYPH</name>
<feature type="transmembrane region" description="Helical" evidence="1">
    <location>
        <begin position="20"/>
        <end position="38"/>
    </location>
</feature>
<dbReference type="HOGENOM" id="CLU_216680_3_0_5"/>
<reference evidence="2 3" key="1">
    <citation type="journal article" date="2010" name="J. Bacteriol.">
        <title>Genome sequence of Fulvimarina pelagi HTCC2506T, a Mn(II)-oxidizing alphaproteobacterium possessing an aerobic anoxygenic photosynthetic gene cluster and Xanthorhodopsin.</title>
        <authorList>
            <person name="Kang I."/>
            <person name="Oh H.M."/>
            <person name="Lim S.I."/>
            <person name="Ferriera S."/>
            <person name="Giovannoni S.J."/>
            <person name="Cho J.C."/>
        </authorList>
    </citation>
    <scope>NUCLEOTIDE SEQUENCE [LARGE SCALE GENOMIC DNA]</scope>
    <source>
        <strain evidence="2 3">HTCC2506</strain>
    </source>
</reference>
<keyword evidence="1" id="KW-1133">Transmembrane helix</keyword>
<keyword evidence="1" id="KW-0812">Transmembrane</keyword>
<protein>
    <submittedName>
        <fullName evidence="2">Uncharacterized protein</fullName>
    </submittedName>
</protein>
<comment type="caution">
    <text evidence="2">The sequence shown here is derived from an EMBL/GenBank/DDBJ whole genome shotgun (WGS) entry which is preliminary data.</text>
</comment>
<organism evidence="2 3">
    <name type="scientific">Fulvimarina pelagi HTCC2506</name>
    <dbReference type="NCBI Taxonomy" id="314231"/>
    <lineage>
        <taxon>Bacteria</taxon>
        <taxon>Pseudomonadati</taxon>
        <taxon>Pseudomonadota</taxon>
        <taxon>Alphaproteobacteria</taxon>
        <taxon>Hyphomicrobiales</taxon>
        <taxon>Aurantimonadaceae</taxon>
        <taxon>Fulvimarina</taxon>
    </lineage>
</organism>
<dbReference type="Proteomes" id="UP000004310">
    <property type="component" value="Unassembled WGS sequence"/>
</dbReference>
<keyword evidence="1" id="KW-0472">Membrane</keyword>
<evidence type="ECO:0000256" key="1">
    <source>
        <dbReference type="SAM" id="Phobius"/>
    </source>
</evidence>